<name>A0A9W9FIE6_9EURO</name>
<evidence type="ECO:0000256" key="1">
    <source>
        <dbReference type="ARBA" id="ARBA00022723"/>
    </source>
</evidence>
<evidence type="ECO:0000259" key="7">
    <source>
        <dbReference type="PROSITE" id="PS50089"/>
    </source>
</evidence>
<proteinExistence type="predicted"/>
<feature type="short sequence motif" description="DGA/G" evidence="6">
    <location>
        <begin position="672"/>
        <end position="674"/>
    </location>
</feature>
<feature type="domain" description="PNPLA" evidence="8">
    <location>
        <begin position="477"/>
        <end position="685"/>
    </location>
</feature>
<dbReference type="InterPro" id="IPR002641">
    <property type="entry name" value="PNPLA_dom"/>
</dbReference>
<feature type="domain" description="RING-type" evidence="7">
    <location>
        <begin position="412"/>
        <end position="457"/>
    </location>
</feature>
<gene>
    <name evidence="9" type="ORF">N7456_006860</name>
</gene>
<dbReference type="GO" id="GO:0016042">
    <property type="term" value="P:lipid catabolic process"/>
    <property type="evidence" value="ECO:0007669"/>
    <property type="project" value="UniProtKB-UniRule"/>
</dbReference>
<reference evidence="9" key="2">
    <citation type="journal article" date="2023" name="IMA Fungus">
        <title>Comparative genomic study of the Penicillium genus elucidates a diverse pangenome and 15 lateral gene transfer events.</title>
        <authorList>
            <person name="Petersen C."/>
            <person name="Sorensen T."/>
            <person name="Nielsen M.R."/>
            <person name="Sondergaard T.E."/>
            <person name="Sorensen J.L."/>
            <person name="Fitzpatrick D.A."/>
            <person name="Frisvad J.C."/>
            <person name="Nielsen K.L."/>
        </authorList>
    </citation>
    <scope>NUCLEOTIDE SEQUENCE</scope>
    <source>
        <strain evidence="9">IBT 30069</strain>
    </source>
</reference>
<dbReference type="GO" id="GO:0046486">
    <property type="term" value="P:glycerolipid metabolic process"/>
    <property type="evidence" value="ECO:0007669"/>
    <property type="project" value="UniProtKB-ARBA"/>
</dbReference>
<dbReference type="Gene3D" id="3.40.1090.10">
    <property type="entry name" value="Cytosolic phospholipase A2 catalytic domain"/>
    <property type="match status" value="1"/>
</dbReference>
<dbReference type="EMBL" id="JAPQKH010000004">
    <property type="protein sequence ID" value="KAJ5100808.1"/>
    <property type="molecule type" value="Genomic_DNA"/>
</dbReference>
<dbReference type="OrthoDB" id="194358at2759"/>
<keyword evidence="2 5" id="KW-0863">Zinc-finger</keyword>
<feature type="short sequence motif" description="GXGXXG" evidence="6">
    <location>
        <begin position="481"/>
        <end position="486"/>
    </location>
</feature>
<dbReference type="SUPFAM" id="SSF52151">
    <property type="entry name" value="FabD/lysophospholipase-like"/>
    <property type="match status" value="1"/>
</dbReference>
<dbReference type="PANTHER" id="PTHR24185">
    <property type="entry name" value="CALCIUM-INDEPENDENT PHOSPHOLIPASE A2-GAMMA"/>
    <property type="match status" value="1"/>
</dbReference>
<keyword evidence="3" id="KW-0862">Zinc</keyword>
<evidence type="ECO:0000313" key="9">
    <source>
        <dbReference type="EMBL" id="KAJ5100808.1"/>
    </source>
</evidence>
<dbReference type="GO" id="GO:0016020">
    <property type="term" value="C:membrane"/>
    <property type="evidence" value="ECO:0007669"/>
    <property type="project" value="TreeGrafter"/>
</dbReference>
<dbReference type="SMART" id="SM00184">
    <property type="entry name" value="RING"/>
    <property type="match status" value="1"/>
</dbReference>
<evidence type="ECO:0000259" key="8">
    <source>
        <dbReference type="PROSITE" id="PS51635"/>
    </source>
</evidence>
<dbReference type="Pfam" id="PF01734">
    <property type="entry name" value="Patatin"/>
    <property type="match status" value="1"/>
</dbReference>
<dbReference type="GO" id="GO:0047499">
    <property type="term" value="F:calcium-independent phospholipase A2 activity"/>
    <property type="evidence" value="ECO:0007669"/>
    <property type="project" value="TreeGrafter"/>
</dbReference>
<dbReference type="PROSITE" id="PS51635">
    <property type="entry name" value="PNPLA"/>
    <property type="match status" value="1"/>
</dbReference>
<dbReference type="InterPro" id="IPR017907">
    <property type="entry name" value="Znf_RING_CS"/>
</dbReference>
<keyword evidence="10" id="KW-1185">Reference proteome</keyword>
<evidence type="ECO:0000256" key="2">
    <source>
        <dbReference type="ARBA" id="ARBA00022771"/>
    </source>
</evidence>
<keyword evidence="6" id="KW-0442">Lipid degradation</keyword>
<reference evidence="9" key="1">
    <citation type="submission" date="2022-11" db="EMBL/GenBank/DDBJ databases">
        <authorList>
            <person name="Petersen C."/>
        </authorList>
    </citation>
    <scope>NUCLEOTIDE SEQUENCE</scope>
    <source>
        <strain evidence="9">IBT 30069</strain>
    </source>
</reference>
<accession>A0A9W9FIE6</accession>
<dbReference type="InterPro" id="IPR001841">
    <property type="entry name" value="Znf_RING"/>
</dbReference>
<keyword evidence="6" id="KW-0378">Hydrolase</keyword>
<evidence type="ECO:0000313" key="10">
    <source>
        <dbReference type="Proteomes" id="UP001149165"/>
    </source>
</evidence>
<dbReference type="InterPro" id="IPR016035">
    <property type="entry name" value="Acyl_Trfase/lysoPLipase"/>
</dbReference>
<evidence type="ECO:0000256" key="6">
    <source>
        <dbReference type="PROSITE-ProRule" id="PRU01161"/>
    </source>
</evidence>
<evidence type="ECO:0000256" key="3">
    <source>
        <dbReference type="ARBA" id="ARBA00022833"/>
    </source>
</evidence>
<dbReference type="AlphaFoldDB" id="A0A9W9FIE6"/>
<dbReference type="CDD" id="cd07199">
    <property type="entry name" value="Pat17_PNPLA8_PNPLA9_like"/>
    <property type="match status" value="1"/>
</dbReference>
<feature type="short sequence motif" description="GXSXG" evidence="6">
    <location>
        <begin position="513"/>
        <end position="517"/>
    </location>
</feature>
<dbReference type="Proteomes" id="UP001149165">
    <property type="component" value="Unassembled WGS sequence"/>
</dbReference>
<dbReference type="GO" id="GO:0019369">
    <property type="term" value="P:arachidonate metabolic process"/>
    <property type="evidence" value="ECO:0007669"/>
    <property type="project" value="TreeGrafter"/>
</dbReference>
<dbReference type="PROSITE" id="PS00518">
    <property type="entry name" value="ZF_RING_1"/>
    <property type="match status" value="1"/>
</dbReference>
<evidence type="ECO:0000256" key="4">
    <source>
        <dbReference type="ARBA" id="ARBA00023098"/>
    </source>
</evidence>
<dbReference type="GO" id="GO:0008270">
    <property type="term" value="F:zinc ion binding"/>
    <property type="evidence" value="ECO:0007669"/>
    <property type="project" value="UniProtKB-KW"/>
</dbReference>
<dbReference type="PANTHER" id="PTHR24185:SF8">
    <property type="entry name" value="PNPLA DOMAIN-CONTAINING PROTEIN"/>
    <property type="match status" value="1"/>
</dbReference>
<evidence type="ECO:0000256" key="5">
    <source>
        <dbReference type="PROSITE-ProRule" id="PRU00175"/>
    </source>
</evidence>
<keyword evidence="4 6" id="KW-0443">Lipid metabolism</keyword>
<sequence>MASWLDTARDASGWALVDNGRLETLVQSMSHPHSQFPALICFAGNGHRVKALRALFPHNNITRRGPSTLTRLHLSTESAKANYPVLFADCDIFRNAGVVDLAVHKRSDQKTQQYSIARRDSCSAAEVNCSVISRVVLPWTQILCLFVDSTEEMRVLQKLFCQPRHDLQVGSHPIAIRLRVLVVLTSQESSGSSEMAVVLSQDQSPQSLAPEICFLDLRNRHELSPVAAFEPLRRVILEKLNMARTEQGQQGSLFSAVHLAAFWKTNLESKMRTFDSPAFDCLELARRHFPSESNRSMHLLEFLTKVEEAHCDIENVSSFVASAFLMDAYPPGMHLFNPTHVFHELYLDDCLKAWTAHKGQDVNPSEFSDTVMSHFTGLFESIDLGKTSATLRRLTLKEFSQRWGGLYSTTSCFICLNRAPEHMLACRHAMCDNCVVIFGSKSPTAEYHYNVTECPLCACKTELAVRQIPPTKGPNILTLDGGGIRGLVQLGLLRSFEKRVGASFIRSIDYCAGTSVGGLNIMDLVFNRSSAERSFQRFPEFAEKIFEQPARKVQAWVLGLKGLLLNGKYDDRALEETLTAVLGAERRIFDVGTTSGIGSRVAIIVSRISDGKACVIANYRGVGRQKGESAYEFLMPRSHNENPLLRDVARCGVAAPGFFGVKKLPGFEPLQDGGVRANNPLSIALKECALIWPDKEKPDLVVSVGTGYVKATCRPDLAQPSGILRDGAVARLIRAFALSPSMDGEQAFLEALNYIASPMRANIYRVNQLLVEPLPWLDDVTALAKLAESSFIVPDELVQTILVTGSFFFELDKYPTMKQGAIFCEGSILCTNTQPGNLVSRILAEIPGAEFQTNRQAPLGLVAEDNGCSVCGYYRKKVSFTVNSLDETFTLQIANRSLRQRLGGFPKSVQKLLDEQKVYHCFGRPDHLSDTWPPIRQCFCRRGTKRRVSFVEPPLCKKRRRL</sequence>
<comment type="caution">
    <text evidence="9">The sequence shown here is derived from an EMBL/GenBank/DDBJ whole genome shotgun (WGS) entry which is preliminary data.</text>
</comment>
<dbReference type="PROSITE" id="PS50089">
    <property type="entry name" value="ZF_RING_2"/>
    <property type="match status" value="1"/>
</dbReference>
<evidence type="ECO:0008006" key="11">
    <source>
        <dbReference type="Google" id="ProtNLM"/>
    </source>
</evidence>
<feature type="active site" description="Proton acceptor" evidence="6">
    <location>
        <position position="672"/>
    </location>
</feature>
<keyword evidence="1" id="KW-0479">Metal-binding</keyword>
<organism evidence="9 10">
    <name type="scientific">Penicillium angulare</name>
    <dbReference type="NCBI Taxonomy" id="116970"/>
    <lineage>
        <taxon>Eukaryota</taxon>
        <taxon>Fungi</taxon>
        <taxon>Dikarya</taxon>
        <taxon>Ascomycota</taxon>
        <taxon>Pezizomycotina</taxon>
        <taxon>Eurotiomycetes</taxon>
        <taxon>Eurotiomycetidae</taxon>
        <taxon>Eurotiales</taxon>
        <taxon>Aspergillaceae</taxon>
        <taxon>Penicillium</taxon>
    </lineage>
</organism>
<protein>
    <recommendedName>
        <fullName evidence="11">PNPLA domain-containing protein</fullName>
    </recommendedName>
</protein>
<feature type="active site" description="Nucleophile" evidence="6">
    <location>
        <position position="515"/>
    </location>
</feature>
<dbReference type="SUPFAM" id="SSF57850">
    <property type="entry name" value="RING/U-box"/>
    <property type="match status" value="1"/>
</dbReference>